<comment type="caution">
    <text evidence="1">The sequence shown here is derived from an EMBL/GenBank/DDBJ whole genome shotgun (WGS) entry which is preliminary data.</text>
</comment>
<evidence type="ECO:0000313" key="2">
    <source>
        <dbReference type="Proteomes" id="UP001140096"/>
    </source>
</evidence>
<proteinExistence type="predicted"/>
<sequence>MKFALFFAFIITLFSFTFGQGVANSADVDKCGNNWAWRTKHGILRLLWRSGYMVAPDSPVACALTGLVDNGRPCPTPACPPATAHYQLHTATSSAPAIWYLGDATTARITEAASTTSKVEVTPVAGSTETALAASTTVMVFKSLLSPWFSEALNYFKGRSIWLGIDGSIVFFGTVAILARQAKAPPYIDGNGVHLEAQPVDYSSSSDGSSSDDGSSMAQPTNTRRRRQHHIRRIAATFALSARLKRLRRSTTQTNQVECNAQHKAQSNVVPVAAAATISQPEVPVTSAGSVGTPLEPVHWWSRRRPLLQVSPVQATRRSAAAILVHTPTTEGWSLTSA</sequence>
<organism evidence="1 2">
    <name type="scientific">Coemansia furcata</name>
    <dbReference type="NCBI Taxonomy" id="417177"/>
    <lineage>
        <taxon>Eukaryota</taxon>
        <taxon>Fungi</taxon>
        <taxon>Fungi incertae sedis</taxon>
        <taxon>Zoopagomycota</taxon>
        <taxon>Kickxellomycotina</taxon>
        <taxon>Kickxellomycetes</taxon>
        <taxon>Kickxellales</taxon>
        <taxon>Kickxellaceae</taxon>
        <taxon>Coemansia</taxon>
    </lineage>
</organism>
<name>A0ACC1LBL0_9FUNG</name>
<reference evidence="1" key="1">
    <citation type="submission" date="2022-07" db="EMBL/GenBank/DDBJ databases">
        <title>Phylogenomic reconstructions and comparative analyses of Kickxellomycotina fungi.</title>
        <authorList>
            <person name="Reynolds N.K."/>
            <person name="Stajich J.E."/>
            <person name="Barry K."/>
            <person name="Grigoriev I.V."/>
            <person name="Crous P."/>
            <person name="Smith M.E."/>
        </authorList>
    </citation>
    <scope>NUCLEOTIDE SEQUENCE</scope>
    <source>
        <strain evidence="1">CBS 102833</strain>
    </source>
</reference>
<dbReference type="EMBL" id="JANBUP010001564">
    <property type="protein sequence ID" value="KAJ2804901.1"/>
    <property type="molecule type" value="Genomic_DNA"/>
</dbReference>
<dbReference type="Proteomes" id="UP001140096">
    <property type="component" value="Unassembled WGS sequence"/>
</dbReference>
<evidence type="ECO:0000313" key="1">
    <source>
        <dbReference type="EMBL" id="KAJ2804901.1"/>
    </source>
</evidence>
<keyword evidence="2" id="KW-1185">Reference proteome</keyword>
<accession>A0ACC1LBL0</accession>
<gene>
    <name evidence="1" type="ORF">H4S07_004134</name>
</gene>
<protein>
    <submittedName>
        <fullName evidence="1">Uncharacterized protein</fullName>
    </submittedName>
</protein>